<dbReference type="EMBL" id="CP034235">
    <property type="protein sequence ID" value="QGQ93870.1"/>
    <property type="molecule type" value="Genomic_DNA"/>
</dbReference>
<dbReference type="OrthoDB" id="8595425at2"/>
<dbReference type="RefSeq" id="WP_155698869.1">
    <property type="nucleotide sequence ID" value="NZ_CP034235.1"/>
</dbReference>
<organism evidence="2 3">
    <name type="scientific">Paenibacillus psychroresistens</name>
    <dbReference type="NCBI Taxonomy" id="1778678"/>
    <lineage>
        <taxon>Bacteria</taxon>
        <taxon>Bacillati</taxon>
        <taxon>Bacillota</taxon>
        <taxon>Bacilli</taxon>
        <taxon>Bacillales</taxon>
        <taxon>Paenibacillaceae</taxon>
        <taxon>Paenibacillus</taxon>
    </lineage>
</organism>
<evidence type="ECO:0000259" key="1">
    <source>
        <dbReference type="Pfam" id="PF13788"/>
    </source>
</evidence>
<dbReference type="Pfam" id="PF13788">
    <property type="entry name" value="DUF4180"/>
    <property type="match status" value="1"/>
</dbReference>
<evidence type="ECO:0000313" key="2">
    <source>
        <dbReference type="EMBL" id="QGQ93870.1"/>
    </source>
</evidence>
<dbReference type="Proteomes" id="UP000426246">
    <property type="component" value="Chromosome"/>
</dbReference>
<dbReference type="KEGG" id="ppsc:EHS13_02585"/>
<name>A0A6B8RCE3_9BACL</name>
<keyword evidence="3" id="KW-1185">Reference proteome</keyword>
<dbReference type="AlphaFoldDB" id="A0A6B8RCE3"/>
<sequence length="123" mass="13998">MNIFIDQNGDSKVAIVDNSDIIIHNVQDALDLMASISYNNDGCYKIIINKSNITKDFFELKTRLAGDILQKYANYKVKLAIVGDFARYNSKSLKDFIYECNNGKQVFFLKDNQDALHALHSIN</sequence>
<evidence type="ECO:0000313" key="3">
    <source>
        <dbReference type="Proteomes" id="UP000426246"/>
    </source>
</evidence>
<proteinExistence type="predicted"/>
<gene>
    <name evidence="2" type="ORF">EHS13_02585</name>
</gene>
<dbReference type="InterPro" id="IPR025438">
    <property type="entry name" value="DUF4180"/>
</dbReference>
<feature type="domain" description="DUF4180" evidence="1">
    <location>
        <begin position="10"/>
        <end position="118"/>
    </location>
</feature>
<reference evidence="3" key="1">
    <citation type="submission" date="2018-11" db="EMBL/GenBank/DDBJ databases">
        <title>Complete genome sequence of Paenibacillus sp. ML311-T8.</title>
        <authorList>
            <person name="Nam Y.-D."/>
            <person name="Kang J."/>
            <person name="Chung W.-H."/>
            <person name="Park Y.S."/>
        </authorList>
    </citation>
    <scope>NUCLEOTIDE SEQUENCE [LARGE SCALE GENOMIC DNA]</scope>
    <source>
        <strain evidence="3">ML311-T8</strain>
    </source>
</reference>
<protein>
    <submittedName>
        <fullName evidence="2">DUF4180 domain-containing protein</fullName>
    </submittedName>
</protein>
<accession>A0A6B8RCE3</accession>